<name>A0A3Q9FXX8_STRLT</name>
<keyword evidence="3" id="KW-1185">Reference proteome</keyword>
<evidence type="ECO:0000313" key="2">
    <source>
        <dbReference type="EMBL" id="AZQ71609.1"/>
    </source>
</evidence>
<feature type="region of interest" description="Disordered" evidence="1">
    <location>
        <begin position="1"/>
        <end position="20"/>
    </location>
</feature>
<reference evidence="2 3" key="1">
    <citation type="submission" date="2018-12" db="EMBL/GenBank/DDBJ databases">
        <title>The whole draft genome of Streptomyce luteoverticillatus CGMCC 15060.</title>
        <authorList>
            <person name="Feng Z."/>
            <person name="Chen G."/>
            <person name="Zhang J."/>
            <person name="Zhu H."/>
            <person name="Yu X."/>
            <person name="Zhang W."/>
            <person name="Zhang X."/>
        </authorList>
    </citation>
    <scope>NUCLEOTIDE SEQUENCE [LARGE SCALE GENOMIC DNA]</scope>
    <source>
        <strain evidence="2 3">CGMCC 15060</strain>
    </source>
</reference>
<evidence type="ECO:0000256" key="1">
    <source>
        <dbReference type="SAM" id="MobiDB-lite"/>
    </source>
</evidence>
<protein>
    <submittedName>
        <fullName evidence="2">Diguanylate phosphodiesterase</fullName>
    </submittedName>
</protein>
<dbReference type="Proteomes" id="UP000267900">
    <property type="component" value="Chromosome"/>
</dbReference>
<accession>A0A3Q9FXX8</accession>
<proteinExistence type="predicted"/>
<dbReference type="AlphaFoldDB" id="A0A3Q9FXX8"/>
<organism evidence="2 3">
    <name type="scientific">Streptomyces luteoverticillatus</name>
    <name type="common">Streptoverticillium luteoverticillatus</name>
    <dbReference type="NCBI Taxonomy" id="66425"/>
    <lineage>
        <taxon>Bacteria</taxon>
        <taxon>Bacillati</taxon>
        <taxon>Actinomycetota</taxon>
        <taxon>Actinomycetes</taxon>
        <taxon>Kitasatosporales</taxon>
        <taxon>Streptomycetaceae</taxon>
        <taxon>Streptomyces</taxon>
    </lineage>
</organism>
<evidence type="ECO:0000313" key="3">
    <source>
        <dbReference type="Proteomes" id="UP000267900"/>
    </source>
</evidence>
<dbReference type="EMBL" id="CP034587">
    <property type="protein sequence ID" value="AZQ71609.1"/>
    <property type="molecule type" value="Genomic_DNA"/>
</dbReference>
<sequence length="33" mass="3672">MPCSALPQWGSGSAQPPWRPSGRVRSVWPIWGH</sequence>
<gene>
    <name evidence="2" type="ORF">EKH77_10660</name>
</gene>